<evidence type="ECO:0008006" key="8">
    <source>
        <dbReference type="Google" id="ProtNLM"/>
    </source>
</evidence>
<feature type="compositionally biased region" description="Acidic residues" evidence="5">
    <location>
        <begin position="1775"/>
        <end position="1786"/>
    </location>
</feature>
<feature type="region of interest" description="Disordered" evidence="5">
    <location>
        <begin position="275"/>
        <end position="301"/>
    </location>
</feature>
<feature type="compositionally biased region" description="Polar residues" evidence="5">
    <location>
        <begin position="1366"/>
        <end position="1379"/>
    </location>
</feature>
<dbReference type="GO" id="GO:0000723">
    <property type="term" value="P:telomere maintenance"/>
    <property type="evidence" value="ECO:0007669"/>
    <property type="project" value="TreeGrafter"/>
</dbReference>
<dbReference type="InterPro" id="IPR036866">
    <property type="entry name" value="RibonucZ/Hydroxyglut_hydro"/>
</dbReference>
<protein>
    <recommendedName>
        <fullName evidence="8">DNA repair metallo-beta-lactamase domain-containing protein</fullName>
    </recommendedName>
</protein>
<dbReference type="GO" id="GO:0035312">
    <property type="term" value="F:5'-3' DNA exonuclease activity"/>
    <property type="evidence" value="ECO:0007669"/>
    <property type="project" value="TreeGrafter"/>
</dbReference>
<dbReference type="STRING" id="1432307.W9CT46"/>
<gene>
    <name evidence="6" type="ORF">SBOR_0575</name>
</gene>
<comment type="caution">
    <text evidence="6">The sequence shown here is derived from an EMBL/GenBank/DDBJ whole genome shotgun (WGS) entry which is preliminary data.</text>
</comment>
<dbReference type="PANTHER" id="PTHR23240:SF8">
    <property type="entry name" value="PROTEIN ARTEMIS"/>
    <property type="match status" value="1"/>
</dbReference>
<dbReference type="GO" id="GO:0006303">
    <property type="term" value="P:double-strand break repair via nonhomologous end joining"/>
    <property type="evidence" value="ECO:0007669"/>
    <property type="project" value="TreeGrafter"/>
</dbReference>
<feature type="coiled-coil region" evidence="4">
    <location>
        <begin position="1792"/>
        <end position="1819"/>
    </location>
</feature>
<proteinExistence type="predicted"/>
<dbReference type="HOGENOM" id="CLU_234438_0_0_1"/>
<feature type="compositionally biased region" description="Basic and acidic residues" evidence="5">
    <location>
        <begin position="1885"/>
        <end position="1934"/>
    </location>
</feature>
<reference evidence="6 7" key="1">
    <citation type="journal article" date="2014" name="Genome Announc.">
        <title>Draft genome sequence of Sclerotinia borealis, a psychrophilic plant pathogenic fungus.</title>
        <authorList>
            <person name="Mardanov A.V."/>
            <person name="Beletsky A.V."/>
            <person name="Kadnikov V.V."/>
            <person name="Ignatov A.N."/>
            <person name="Ravin N.V."/>
        </authorList>
    </citation>
    <scope>NUCLEOTIDE SEQUENCE [LARGE SCALE GENOMIC DNA]</scope>
    <source>
        <strain evidence="7">F-4157</strain>
    </source>
</reference>
<evidence type="ECO:0000256" key="1">
    <source>
        <dbReference type="ARBA" id="ARBA00022722"/>
    </source>
</evidence>
<feature type="region of interest" description="Disordered" evidence="5">
    <location>
        <begin position="188"/>
        <end position="228"/>
    </location>
</feature>
<feature type="compositionally biased region" description="Low complexity" evidence="5">
    <location>
        <begin position="1380"/>
        <end position="1393"/>
    </location>
</feature>
<evidence type="ECO:0000256" key="5">
    <source>
        <dbReference type="SAM" id="MobiDB-lite"/>
    </source>
</evidence>
<dbReference type="Pfam" id="PF23023">
    <property type="entry name" value="Anti-Pycsar_Apyc1"/>
    <property type="match status" value="1"/>
</dbReference>
<feature type="region of interest" description="Disordered" evidence="5">
    <location>
        <begin position="1769"/>
        <end position="1791"/>
    </location>
</feature>
<keyword evidence="2" id="KW-0378">Hydrolase</keyword>
<dbReference type="EMBL" id="AYSA01000025">
    <property type="protein sequence ID" value="ESZ99041.1"/>
    <property type="molecule type" value="Genomic_DNA"/>
</dbReference>
<feature type="region of interest" description="Disordered" evidence="5">
    <location>
        <begin position="1878"/>
        <end position="1970"/>
    </location>
</feature>
<feature type="region of interest" description="Disordered" evidence="5">
    <location>
        <begin position="416"/>
        <end position="436"/>
    </location>
</feature>
<feature type="region of interest" description="Disordered" evidence="5">
    <location>
        <begin position="1300"/>
        <end position="1319"/>
    </location>
</feature>
<evidence type="ECO:0000313" key="6">
    <source>
        <dbReference type="EMBL" id="ESZ99041.1"/>
    </source>
</evidence>
<evidence type="ECO:0000313" key="7">
    <source>
        <dbReference type="Proteomes" id="UP000019487"/>
    </source>
</evidence>
<name>W9CT46_SCLBF</name>
<dbReference type="PANTHER" id="PTHR23240">
    <property type="entry name" value="DNA CROSS-LINK REPAIR PROTEIN PSO2/SNM1-RELATED"/>
    <property type="match status" value="1"/>
</dbReference>
<dbReference type="GO" id="GO:0036297">
    <property type="term" value="P:interstrand cross-link repair"/>
    <property type="evidence" value="ECO:0007669"/>
    <property type="project" value="TreeGrafter"/>
</dbReference>
<feature type="region of interest" description="Disordered" evidence="5">
    <location>
        <begin position="482"/>
        <end position="505"/>
    </location>
</feature>
<feature type="compositionally biased region" description="Polar residues" evidence="5">
    <location>
        <begin position="1424"/>
        <end position="1442"/>
    </location>
</feature>
<evidence type="ECO:0000256" key="3">
    <source>
        <dbReference type="ARBA" id="ARBA00022839"/>
    </source>
</evidence>
<dbReference type="Proteomes" id="UP000019487">
    <property type="component" value="Unassembled WGS sequence"/>
</dbReference>
<evidence type="ECO:0000256" key="4">
    <source>
        <dbReference type="SAM" id="Coils"/>
    </source>
</evidence>
<keyword evidence="7" id="KW-1185">Reference proteome</keyword>
<dbReference type="OrthoDB" id="5561659at2759"/>
<dbReference type="Gene3D" id="3.60.15.10">
    <property type="entry name" value="Ribonuclease Z/Hydroxyacylglutathione hydrolase-like"/>
    <property type="match status" value="1"/>
</dbReference>
<sequence length="1970" mass="221359">MEPYKTQQDLMAKKAKEMGIPISEITTQFQQKLSQVYEEYSDCAEVWALGKAEYLVWNQFFPNDPWPGASPIHFSLSSETLGSESGEIIESPDEDPSSLPLRRKPVFSLKIEEVLSKAAGNSTILEVYRKVLDNMKDRYPRESVEWQQWMSGSKVWLSNFRQNGTFPCNEPPRSYAFLSSDEQLYNGLPRRYGEDNTRTGQFGGSRRAEDDATRCRSRSPPTGPGVGLHHRIASVETTRQGRTLKLGESSRQGGTMRLGELIKYGETIDRYRSEHRVRSVERAGGNSKPTPSPAKVTSSSIAERRSSLAIPLQNKSAINSSPQVSTYGTKEKEMEKKAFKMGGEDFRHEFFRALQNSRDMVRICHPDHDRSFRHWLADRMTWEKVFKNVPFPWLDNKPPGISLSNDRPPGIPLLNDRPPGKRTGNVSMAPPPSSEVARKFDTKTTVPAGSTSLVLLRQDNYSQAHSMSRNNLNQSTTKNVLQKTYSKGHSRASSQSKNSFNRPAISGGATHLGFSIDRPKNFPTALPNKGVMKTVGEKDSEKNRADPGEGIREVTIRKNNIFRAILGDWGSSLKSIQRALGVIVIELTVLDNDDISEHLKFTIEPYQRGDNAAVEKAYKFLDIWKRLIYSDQLIRLDQFWAQYTNHDQRTIVNCQPMIHVNGKKILCPGQFGYLCEFFSHEIQTYQSAMAKFTDTEYALACSTLFEARPYNIYLSSYPLPTILEVDTKTRNNTLDANDVFLEEWVRSSIKNPISLSDMINEYGRRRLQKHKGLDLDLDELLKEGAAKASQKRKSNAKEEGETDGRMEKKPCFRLFRQILGRTAPLVCFLSHVHSDHLNGLDNDRVKLPFIYCSAATKEILVRLEKRRDRLNLAKGILEKEKRTYKHLKNVLKPIPLETPTLIELAPRNEVRVTLFDANHCTGAVMFLFERENTAILYTGDIRSEPWFVNSLTRNPFLIEYTSGMKTLDCIYLDTSNTGPITFPTKAEGLKELIGKVRKYPPKTKFHFSAWTFGYEDVWLALSRTLDSQIHVDKYKINLYRSLRHEGSDAREHFLAPEGPVLAGCVVGNGPREGCLTTDKSVRIHSCEKEMGCSVYDEEDVVLIRPIITRLPSRIEVAEVGIGGGWGDLVIHELALGPDDIKELLETVFAETDEPIVEDIRRMLLAELKTTTDAISLDSIPSGGDQISLIDVGESLLRKLAQKSSEASDERRDCTSGNHGLPRLITFPYSRHSYPELRHLVETFQPKDVYPCTVDEEEWHEGLSIKALFGDSCSASTFRHDDEMRHLVATRAAEVAMLSQQTQTTIVSRSSPIPSSSLEDTILRSARWSEERGPSTPTPAQNTIAGASRNPVFVWSEEIVYSPPAPSSQKSLAGTSQTPDTAATNTGSSSGSQNSRRRIATEMISPPAVKRVRLSDDFQMDDTASPKSFTPSTDAAGSKQQSLEPVKEPGKGDNDLILPLTTMMEQLGNITALCDQAIIALMALNIGDIGIETYLARQSPVLDSIRERIDLLVSPPMLYWLHTTLRRFSQDALNILLDFINIQDMESAAEVDVYLYFNQQLPPLQSLAREFKQATSYAQKSDISQHRPWNPARSLHSMSELFQPGANYDTDTVNNQDCLTLVNDNERAANDGSGDPSDNYQSSLVAVGENNYGNHIEFDNQPFHDPIDNILRCADCGHEIWEDNQNKFDFMPGFCTGCGKGAHLFYKESDFAGAFPHIYDDDEVSSEVSPEDARVLIGENHLDYQSSAYDTQDENSELVLNEDYEVNSFVEKDESLGDSDSDDDTDNDINGSEINYEVAFEDLQREYAELRAEYFGLVDEYSQFKYDMLGTTEEEDDDDGDDQGENEEGIRIDGEGAHVVDVVSAQGDHAVTDVVVSSFRGGGETENEKEIEKEKENDGDLRLGEDVGEKKDEGKENDVAMDREESEIEIERGGSDEDTLSNQMTKGLMVDSDDERPTVTNRKARGESMEL</sequence>
<feature type="compositionally biased region" description="Polar residues" evidence="5">
    <location>
        <begin position="482"/>
        <end position="501"/>
    </location>
</feature>
<dbReference type="SUPFAM" id="SSF56281">
    <property type="entry name" value="Metallo-hydrolase/oxidoreductase"/>
    <property type="match status" value="1"/>
</dbReference>
<keyword evidence="3" id="KW-0269">Exonuclease</keyword>
<feature type="region of interest" description="Disordered" evidence="5">
    <location>
        <begin position="1326"/>
        <end position="1347"/>
    </location>
</feature>
<dbReference type="GO" id="GO:0003684">
    <property type="term" value="F:damaged DNA binding"/>
    <property type="evidence" value="ECO:0007669"/>
    <property type="project" value="TreeGrafter"/>
</dbReference>
<feature type="compositionally biased region" description="Low complexity" evidence="5">
    <location>
        <begin position="1307"/>
        <end position="1316"/>
    </location>
</feature>
<feature type="region of interest" description="Disordered" evidence="5">
    <location>
        <begin position="1363"/>
        <end position="1451"/>
    </location>
</feature>
<evidence type="ECO:0000256" key="2">
    <source>
        <dbReference type="ARBA" id="ARBA00022801"/>
    </source>
</evidence>
<accession>W9CT46</accession>
<keyword evidence="1" id="KW-0540">Nuclease</keyword>
<keyword evidence="4" id="KW-0175">Coiled coil</keyword>
<organism evidence="6 7">
    <name type="scientific">Sclerotinia borealis (strain F-4128)</name>
    <dbReference type="NCBI Taxonomy" id="1432307"/>
    <lineage>
        <taxon>Eukaryota</taxon>
        <taxon>Fungi</taxon>
        <taxon>Dikarya</taxon>
        <taxon>Ascomycota</taxon>
        <taxon>Pezizomycotina</taxon>
        <taxon>Leotiomycetes</taxon>
        <taxon>Helotiales</taxon>
        <taxon>Sclerotiniaceae</taxon>
        <taxon>Sclerotinia</taxon>
    </lineage>
</organism>